<dbReference type="SUPFAM" id="SSF52540">
    <property type="entry name" value="P-loop containing nucleoside triphosphate hydrolases"/>
    <property type="match status" value="1"/>
</dbReference>
<dbReference type="InterPro" id="IPR056884">
    <property type="entry name" value="NPHP3-like_N"/>
</dbReference>
<keyword evidence="1" id="KW-0677">Repeat</keyword>
<dbReference type="Gene3D" id="3.40.50.300">
    <property type="entry name" value="P-loop containing nucleotide triphosphate hydrolases"/>
    <property type="match status" value="1"/>
</dbReference>
<protein>
    <submittedName>
        <fullName evidence="4">Uncharacterized protein</fullName>
    </submittedName>
</protein>
<evidence type="ECO:0000259" key="2">
    <source>
        <dbReference type="Pfam" id="PF24809"/>
    </source>
</evidence>
<dbReference type="InterPro" id="IPR056125">
    <property type="entry name" value="DUF7708"/>
</dbReference>
<feature type="domain" description="DUF7708" evidence="2">
    <location>
        <begin position="102"/>
        <end position="206"/>
    </location>
</feature>
<dbReference type="AlphaFoldDB" id="A0A6G1IVW7"/>
<dbReference type="Pfam" id="PF24809">
    <property type="entry name" value="DUF7708"/>
    <property type="match status" value="1"/>
</dbReference>
<organism evidence="4 5">
    <name type="scientific">Lentithecium fluviatile CBS 122367</name>
    <dbReference type="NCBI Taxonomy" id="1168545"/>
    <lineage>
        <taxon>Eukaryota</taxon>
        <taxon>Fungi</taxon>
        <taxon>Dikarya</taxon>
        <taxon>Ascomycota</taxon>
        <taxon>Pezizomycotina</taxon>
        <taxon>Dothideomycetes</taxon>
        <taxon>Pleosporomycetidae</taxon>
        <taxon>Pleosporales</taxon>
        <taxon>Massarineae</taxon>
        <taxon>Lentitheciaceae</taxon>
        <taxon>Lentithecium</taxon>
    </lineage>
</organism>
<reference evidence="4" key="1">
    <citation type="journal article" date="2020" name="Stud. Mycol.">
        <title>101 Dothideomycetes genomes: a test case for predicting lifestyles and emergence of pathogens.</title>
        <authorList>
            <person name="Haridas S."/>
            <person name="Albert R."/>
            <person name="Binder M."/>
            <person name="Bloem J."/>
            <person name="Labutti K."/>
            <person name="Salamov A."/>
            <person name="Andreopoulos B."/>
            <person name="Baker S."/>
            <person name="Barry K."/>
            <person name="Bills G."/>
            <person name="Bluhm B."/>
            <person name="Cannon C."/>
            <person name="Castanera R."/>
            <person name="Culley D."/>
            <person name="Daum C."/>
            <person name="Ezra D."/>
            <person name="Gonzalez J."/>
            <person name="Henrissat B."/>
            <person name="Kuo A."/>
            <person name="Liang C."/>
            <person name="Lipzen A."/>
            <person name="Lutzoni F."/>
            <person name="Magnuson J."/>
            <person name="Mondo S."/>
            <person name="Nolan M."/>
            <person name="Ohm R."/>
            <person name="Pangilinan J."/>
            <person name="Park H.-J."/>
            <person name="Ramirez L."/>
            <person name="Alfaro M."/>
            <person name="Sun H."/>
            <person name="Tritt A."/>
            <person name="Yoshinaga Y."/>
            <person name="Zwiers L.-H."/>
            <person name="Turgeon B."/>
            <person name="Goodwin S."/>
            <person name="Spatafora J."/>
            <person name="Crous P."/>
            <person name="Grigoriev I."/>
        </authorList>
    </citation>
    <scope>NUCLEOTIDE SEQUENCE</scope>
    <source>
        <strain evidence="4">CBS 122367</strain>
    </source>
</reference>
<evidence type="ECO:0000313" key="4">
    <source>
        <dbReference type="EMBL" id="KAF2682392.1"/>
    </source>
</evidence>
<dbReference type="Proteomes" id="UP000799291">
    <property type="component" value="Unassembled WGS sequence"/>
</dbReference>
<evidence type="ECO:0000256" key="1">
    <source>
        <dbReference type="ARBA" id="ARBA00022737"/>
    </source>
</evidence>
<dbReference type="EMBL" id="MU005587">
    <property type="protein sequence ID" value="KAF2682392.1"/>
    <property type="molecule type" value="Genomic_DNA"/>
</dbReference>
<dbReference type="InterPro" id="IPR027417">
    <property type="entry name" value="P-loop_NTPase"/>
</dbReference>
<accession>A0A6G1IVW7</accession>
<sequence>MAQPTVPRVCINDLWARAAAQLSDNEKRNINFNRPDKLNIVAELHAAAEKSRQRSVESRWKYTRKSGETVIIRDLFEKIVRWIDMFKQVGDVAVQKLLTHLLIAVNDINKYALVVEDLARIAELICRFALTEDLYLHGTSKAVEELERAVVKLYASILGYLSKAKQYLEQRAVKRTIKNAVLTETDLGSGLTDIQTAENDVDRCMALVDRTDNAKNYVKLMDLLARIDEPLRRMDDGLKNIHDDLQASKRAEIVRWLSPEPYIQHHKQTRQGILTKTGQWLLSNPIFKKWKDDSASTILWLHGIPGSGKSKLVSMVIEDALARYKAGDSPQPVFFYCSRNPAEPARSDPQAILASLARQLSCLEPGKPLIRPAVNLFKEKEEEGFASGSLQMDESLNLVLQLIAQYPLATIVIDAMDECNPQKRHELLKALEHILRNSSSLVKIFVSSRNDQDIVLRLQHYLNLEIDS</sequence>
<dbReference type="PANTHER" id="PTHR10039">
    <property type="entry name" value="AMELOGENIN"/>
    <property type="match status" value="1"/>
</dbReference>
<name>A0A6G1IVW7_9PLEO</name>
<dbReference type="OrthoDB" id="7464126at2759"/>
<feature type="domain" description="Nephrocystin 3-like N-terminal" evidence="3">
    <location>
        <begin position="277"/>
        <end position="449"/>
    </location>
</feature>
<evidence type="ECO:0000313" key="5">
    <source>
        <dbReference type="Proteomes" id="UP000799291"/>
    </source>
</evidence>
<dbReference type="PANTHER" id="PTHR10039:SF16">
    <property type="entry name" value="GPI INOSITOL-DEACYLASE"/>
    <property type="match status" value="1"/>
</dbReference>
<keyword evidence="5" id="KW-1185">Reference proteome</keyword>
<evidence type="ECO:0000259" key="3">
    <source>
        <dbReference type="Pfam" id="PF24883"/>
    </source>
</evidence>
<dbReference type="Pfam" id="PF24883">
    <property type="entry name" value="NPHP3_N"/>
    <property type="match status" value="1"/>
</dbReference>
<proteinExistence type="predicted"/>
<gene>
    <name evidence="4" type="ORF">K458DRAFT_390882</name>
</gene>